<evidence type="ECO:0008006" key="3">
    <source>
        <dbReference type="Google" id="ProtNLM"/>
    </source>
</evidence>
<dbReference type="Proteomes" id="UP000190027">
    <property type="component" value="Unassembled WGS sequence"/>
</dbReference>
<reference evidence="1 2" key="1">
    <citation type="submission" date="2017-02" db="EMBL/GenBank/DDBJ databases">
        <authorList>
            <person name="Peterson S.W."/>
        </authorList>
    </citation>
    <scope>NUCLEOTIDE SEQUENCE [LARGE SCALE GENOMIC DNA]</scope>
    <source>
        <strain evidence="1 2">DSM 16080</strain>
    </source>
</reference>
<dbReference type="InterPro" id="IPR009679">
    <property type="entry name" value="Phage_186_CII-like"/>
</dbReference>
<dbReference type="GO" id="GO:0003677">
    <property type="term" value="F:DNA binding"/>
    <property type="evidence" value="ECO:0007669"/>
    <property type="project" value="InterPro"/>
</dbReference>
<accession>A0A1T4WTH7</accession>
<dbReference type="Pfam" id="PF06892">
    <property type="entry name" value="Phage_CP76"/>
    <property type="match status" value="1"/>
</dbReference>
<keyword evidence="2" id="KW-1185">Reference proteome</keyword>
<dbReference type="RefSeq" id="WP_078716954.1">
    <property type="nucleotide sequence ID" value="NZ_FUYC01000004.1"/>
</dbReference>
<sequence length="97" mass="10961">MYPKDVTKVVQDSVLGGEMQAKEVAERLGKPYSTLLRELNPFDLRAKLGVETLLEIMRVTHDTKPLAFMAKQMGYRLVPENSSSERPVKIFRPGVNV</sequence>
<dbReference type="STRING" id="1121449.SAMN02745704_01385"/>
<proteinExistence type="predicted"/>
<name>A0A1T4WTH7_9BACT</name>
<evidence type="ECO:0000313" key="2">
    <source>
        <dbReference type="Proteomes" id="UP000190027"/>
    </source>
</evidence>
<dbReference type="AlphaFoldDB" id="A0A1T4WTH7"/>
<gene>
    <name evidence="1" type="ORF">SAMN02745704_01385</name>
</gene>
<evidence type="ECO:0000313" key="1">
    <source>
        <dbReference type="EMBL" id="SKA80672.1"/>
    </source>
</evidence>
<dbReference type="OrthoDB" id="5454199at2"/>
<protein>
    <recommendedName>
        <fullName evidence="3">Amino acid-binding protein</fullName>
    </recommendedName>
</protein>
<dbReference type="EMBL" id="FUYC01000004">
    <property type="protein sequence ID" value="SKA80672.1"/>
    <property type="molecule type" value="Genomic_DNA"/>
</dbReference>
<organism evidence="1 2">
    <name type="scientific">Paucidesulfovibrio gracilis DSM 16080</name>
    <dbReference type="NCBI Taxonomy" id="1121449"/>
    <lineage>
        <taxon>Bacteria</taxon>
        <taxon>Pseudomonadati</taxon>
        <taxon>Thermodesulfobacteriota</taxon>
        <taxon>Desulfovibrionia</taxon>
        <taxon>Desulfovibrionales</taxon>
        <taxon>Desulfovibrionaceae</taxon>
        <taxon>Paucidesulfovibrio</taxon>
    </lineage>
</organism>